<gene>
    <name evidence="2" type="ORF">FTX54_011005</name>
</gene>
<dbReference type="AlphaFoldDB" id="A0A5C7F488"/>
<feature type="domain" description="Pyridoxamine 5'-phosphate oxidase N-terminal" evidence="1">
    <location>
        <begin position="7"/>
        <end position="128"/>
    </location>
</feature>
<dbReference type="PANTHER" id="PTHR34818">
    <property type="entry name" value="PROTEIN BLI-3"/>
    <property type="match status" value="1"/>
</dbReference>
<accession>A0A5C7F488</accession>
<dbReference type="RefSeq" id="WP_147804705.1">
    <property type="nucleotide sequence ID" value="NZ_CP144914.1"/>
</dbReference>
<organism evidence="2 3">
    <name type="scientific">Alkalicoccus halolimnae</name>
    <dbReference type="NCBI Taxonomy" id="1667239"/>
    <lineage>
        <taxon>Bacteria</taxon>
        <taxon>Bacillati</taxon>
        <taxon>Bacillota</taxon>
        <taxon>Bacilli</taxon>
        <taxon>Bacillales</taxon>
        <taxon>Bacillaceae</taxon>
        <taxon>Alkalicoccus</taxon>
    </lineage>
</organism>
<dbReference type="EMBL" id="CP144914">
    <property type="protein sequence ID" value="WWD78951.1"/>
    <property type="molecule type" value="Genomic_DNA"/>
</dbReference>
<reference evidence="2 3" key="1">
    <citation type="submission" date="2024-01" db="EMBL/GenBank/DDBJ databases">
        <title>Complete Genome Sequence of Alkalicoccus halolimnae BZ-SZ-XJ29T, a Moderately Halophilic Bacterium Isolated from a Salt Lake.</title>
        <authorList>
            <person name="Zhao B."/>
        </authorList>
    </citation>
    <scope>NUCLEOTIDE SEQUENCE [LARGE SCALE GENOMIC DNA]</scope>
    <source>
        <strain evidence="2 3">BZ-SZ-XJ29</strain>
    </source>
</reference>
<name>A0A5C7F488_9BACI</name>
<evidence type="ECO:0000313" key="2">
    <source>
        <dbReference type="EMBL" id="WWD78951.1"/>
    </source>
</evidence>
<proteinExistence type="predicted"/>
<evidence type="ECO:0000313" key="3">
    <source>
        <dbReference type="Proteomes" id="UP000321816"/>
    </source>
</evidence>
<sequence length="141" mass="16325">MEQQQVKKRIEEIVDKNVIGILSSVENNKPYARYMTFLNEDLTLYTPTSKETYKVEEIEKNANVHVLLGYQGEGFGDEYVEVSGKASIRDDKQLIEDLWIDDLDNWFEGKDDPNLIFLEIKPESIRLMNGRGEPPQSLDLK</sequence>
<dbReference type="KEGG" id="ahal:FTX54_011005"/>
<dbReference type="InterPro" id="IPR052917">
    <property type="entry name" value="Stress-Dev_Protein"/>
</dbReference>
<keyword evidence="3" id="KW-1185">Reference proteome</keyword>
<dbReference type="InterPro" id="IPR011576">
    <property type="entry name" value="Pyridox_Oxase_N"/>
</dbReference>
<dbReference type="SUPFAM" id="SSF50475">
    <property type="entry name" value="FMN-binding split barrel"/>
    <property type="match status" value="1"/>
</dbReference>
<dbReference type="Gene3D" id="2.30.110.10">
    <property type="entry name" value="Electron Transport, Fmn-binding Protein, Chain A"/>
    <property type="match status" value="1"/>
</dbReference>
<dbReference type="Proteomes" id="UP000321816">
    <property type="component" value="Chromosome"/>
</dbReference>
<dbReference type="Pfam" id="PF01243">
    <property type="entry name" value="PNPOx_N"/>
    <property type="match status" value="1"/>
</dbReference>
<dbReference type="PANTHER" id="PTHR34818:SF1">
    <property type="entry name" value="PROTEIN BLI-3"/>
    <property type="match status" value="1"/>
</dbReference>
<protein>
    <submittedName>
        <fullName evidence="2">Pyridoxamine 5'-phosphate oxidase family protein</fullName>
    </submittedName>
</protein>
<dbReference type="OrthoDB" id="5431160at2"/>
<evidence type="ECO:0000259" key="1">
    <source>
        <dbReference type="Pfam" id="PF01243"/>
    </source>
</evidence>
<dbReference type="InterPro" id="IPR012349">
    <property type="entry name" value="Split_barrel_FMN-bd"/>
</dbReference>